<feature type="transmembrane region" description="Helical" evidence="5">
    <location>
        <begin position="96"/>
        <end position="114"/>
    </location>
</feature>
<protein>
    <submittedName>
        <fullName evidence="7">Uncharacterized membrane protein YgaE (UPF0421/DUF939 family)</fullName>
    </submittedName>
</protein>
<comment type="caution">
    <text evidence="7">The sequence shown here is derived from an EMBL/GenBank/DDBJ whole genome shotgun (WGS) entry which is preliminary data.</text>
</comment>
<sequence>MGAMTPDPAAVRRTWSSHPRLALALRAAIAAALAWFVAHLVPGPVADYPYYAPLGAVIATTSSLAGSVRESLQAVASITLGAVVALGVAAVSPSDFAPLTVAVVVLVGVFLAGWPRLGSMGSWVSTASLFVLILGRGDPVGFIGAYTGLTLVGAAIGVAVNWAWPPLPLTPAQMALDAVRRTLTRQLEDLAEGLEQDQPPDPDEWAGRRRNLDPLLRRMRDSVQDATEAQMWNRRTARYRESIERQDRQSRALERAALLVEDLTIFVSEEEHAGLERVALGPELRPLAAEALRRLAAVCAEVRGVAEHTEDVPLATEAIADLAHAVHEAQARGENTDTAATLVVTLRRCLQAVTDPPRRLR</sequence>
<dbReference type="AlphaFoldDB" id="A0A3N5A3Z7"/>
<dbReference type="GO" id="GO:0016020">
    <property type="term" value="C:membrane"/>
    <property type="evidence" value="ECO:0007669"/>
    <property type="project" value="UniProtKB-SubCell"/>
</dbReference>
<keyword evidence="3 5" id="KW-1133">Transmembrane helix</keyword>
<reference evidence="7 8" key="1">
    <citation type="submission" date="2018-11" db="EMBL/GenBank/DDBJ databases">
        <title>Sequencing the genomes of 1000 actinobacteria strains.</title>
        <authorList>
            <person name="Klenk H.-P."/>
        </authorList>
    </citation>
    <scope>NUCLEOTIDE SEQUENCE [LARGE SCALE GENOMIC DNA]</scope>
    <source>
        <strain evidence="7 8">DSM 14418</strain>
    </source>
</reference>
<keyword evidence="2 5" id="KW-0812">Transmembrane</keyword>
<feature type="transmembrane region" description="Helical" evidence="5">
    <location>
        <begin position="48"/>
        <end position="65"/>
    </location>
</feature>
<keyword evidence="4 5" id="KW-0472">Membrane</keyword>
<feature type="transmembrane region" description="Helical" evidence="5">
    <location>
        <begin position="21"/>
        <end position="42"/>
    </location>
</feature>
<dbReference type="InterPro" id="IPR049453">
    <property type="entry name" value="Memb_transporter_dom"/>
</dbReference>
<evidence type="ECO:0000256" key="1">
    <source>
        <dbReference type="ARBA" id="ARBA00004141"/>
    </source>
</evidence>
<proteinExistence type="predicted"/>
<dbReference type="OrthoDB" id="3579456at2"/>
<evidence type="ECO:0000313" key="8">
    <source>
        <dbReference type="Proteomes" id="UP000280726"/>
    </source>
</evidence>
<accession>A0A3N5A3Z7</accession>
<evidence type="ECO:0000256" key="5">
    <source>
        <dbReference type="SAM" id="Phobius"/>
    </source>
</evidence>
<evidence type="ECO:0000256" key="4">
    <source>
        <dbReference type="ARBA" id="ARBA00023136"/>
    </source>
</evidence>
<dbReference type="EMBL" id="RKRA01000001">
    <property type="protein sequence ID" value="RPF26511.1"/>
    <property type="molecule type" value="Genomic_DNA"/>
</dbReference>
<comment type="subcellular location">
    <subcellularLocation>
        <location evidence="1">Membrane</location>
        <topology evidence="1">Multi-pass membrane protein</topology>
    </subcellularLocation>
</comment>
<keyword evidence="8" id="KW-1185">Reference proteome</keyword>
<dbReference type="Pfam" id="PF13515">
    <property type="entry name" value="FUSC_2"/>
    <property type="match status" value="1"/>
</dbReference>
<name>A0A3N5A3Z7_9MICO</name>
<evidence type="ECO:0000313" key="7">
    <source>
        <dbReference type="EMBL" id="RPF26511.1"/>
    </source>
</evidence>
<feature type="transmembrane region" description="Helical" evidence="5">
    <location>
        <begin position="143"/>
        <end position="164"/>
    </location>
</feature>
<gene>
    <name evidence="7" type="ORF">EDD32_0956</name>
</gene>
<evidence type="ECO:0000259" key="6">
    <source>
        <dbReference type="Pfam" id="PF13515"/>
    </source>
</evidence>
<feature type="domain" description="Integral membrane bound transporter" evidence="6">
    <location>
        <begin position="33"/>
        <end position="160"/>
    </location>
</feature>
<evidence type="ECO:0000256" key="2">
    <source>
        <dbReference type="ARBA" id="ARBA00022692"/>
    </source>
</evidence>
<evidence type="ECO:0000256" key="3">
    <source>
        <dbReference type="ARBA" id="ARBA00022989"/>
    </source>
</evidence>
<organism evidence="7 8">
    <name type="scientific">Georgenia muralis</name>
    <dbReference type="NCBI Taxonomy" id="154117"/>
    <lineage>
        <taxon>Bacteria</taxon>
        <taxon>Bacillati</taxon>
        <taxon>Actinomycetota</taxon>
        <taxon>Actinomycetes</taxon>
        <taxon>Micrococcales</taxon>
        <taxon>Bogoriellaceae</taxon>
        <taxon>Georgenia</taxon>
    </lineage>
</organism>
<dbReference type="Proteomes" id="UP000280726">
    <property type="component" value="Unassembled WGS sequence"/>
</dbReference>
<feature type="transmembrane region" description="Helical" evidence="5">
    <location>
        <begin position="72"/>
        <end position="90"/>
    </location>
</feature>